<dbReference type="CDD" id="cd22971">
    <property type="entry name" value="DD_RIIAD1"/>
    <property type="match status" value="1"/>
</dbReference>
<organism evidence="1 2">
    <name type="scientific">Exocentrus adspersus</name>
    <dbReference type="NCBI Taxonomy" id="1586481"/>
    <lineage>
        <taxon>Eukaryota</taxon>
        <taxon>Metazoa</taxon>
        <taxon>Ecdysozoa</taxon>
        <taxon>Arthropoda</taxon>
        <taxon>Hexapoda</taxon>
        <taxon>Insecta</taxon>
        <taxon>Pterygota</taxon>
        <taxon>Neoptera</taxon>
        <taxon>Endopterygota</taxon>
        <taxon>Coleoptera</taxon>
        <taxon>Polyphaga</taxon>
        <taxon>Cucujiformia</taxon>
        <taxon>Chrysomeloidea</taxon>
        <taxon>Cerambycidae</taxon>
        <taxon>Lamiinae</taxon>
        <taxon>Acanthocinini</taxon>
        <taxon>Exocentrus</taxon>
    </lineage>
</organism>
<accession>A0AAV8W4B1</accession>
<dbReference type="InterPro" id="IPR059162">
    <property type="entry name" value="RIIAD1"/>
</dbReference>
<name>A0AAV8W4B1_9CUCU</name>
<protein>
    <submittedName>
        <fullName evidence="1">Uncharacterized protein</fullName>
    </submittedName>
</protein>
<dbReference type="EMBL" id="JANEYG010000012">
    <property type="protein sequence ID" value="KAJ8920931.1"/>
    <property type="molecule type" value="Genomic_DNA"/>
</dbReference>
<keyword evidence="2" id="KW-1185">Reference proteome</keyword>
<dbReference type="Proteomes" id="UP001159042">
    <property type="component" value="Unassembled WGS sequence"/>
</dbReference>
<proteinExistence type="predicted"/>
<gene>
    <name evidence="1" type="ORF">NQ315_015724</name>
</gene>
<sequence>MADDSEYINETFDFHPCATPRGMLYYKLTELTEEQQTRLNRYKIDVIRSNQKYLHTHPEIRLIISKLLRAVLRARPKHSIHKFLVEYLMDIWPDLKKEVDAVTRDRLKKETIERQRQDTLSYLKALYEDEGLEEADEMSEDELQKKINENAERHTKLLCRHILEEIVGKVEAVEEKRHVKIQIVDSSSGSDVELDLGASGAPDFVFE</sequence>
<comment type="caution">
    <text evidence="1">The sequence shown here is derived from an EMBL/GenBank/DDBJ whole genome shotgun (WGS) entry which is preliminary data.</text>
</comment>
<evidence type="ECO:0000313" key="1">
    <source>
        <dbReference type="EMBL" id="KAJ8920931.1"/>
    </source>
</evidence>
<reference evidence="1 2" key="1">
    <citation type="journal article" date="2023" name="Insect Mol. Biol.">
        <title>Genome sequencing provides insights into the evolution of gene families encoding plant cell wall-degrading enzymes in longhorned beetles.</title>
        <authorList>
            <person name="Shin N.R."/>
            <person name="Okamura Y."/>
            <person name="Kirsch R."/>
            <person name="Pauchet Y."/>
        </authorList>
    </citation>
    <scope>NUCLEOTIDE SEQUENCE [LARGE SCALE GENOMIC DNA]</scope>
    <source>
        <strain evidence="1">EAD_L_NR</strain>
    </source>
</reference>
<dbReference type="AlphaFoldDB" id="A0AAV8W4B1"/>
<evidence type="ECO:0000313" key="2">
    <source>
        <dbReference type="Proteomes" id="UP001159042"/>
    </source>
</evidence>